<gene>
    <name evidence="4" type="ORF">GCM10010508_14530</name>
</gene>
<protein>
    <recommendedName>
        <fullName evidence="3">Nudix hydrolase domain-containing protein</fullName>
    </recommendedName>
</protein>
<dbReference type="InterPro" id="IPR015797">
    <property type="entry name" value="NUDIX_hydrolase-like_dom_sf"/>
</dbReference>
<comment type="caution">
    <text evidence="4">The sequence shown here is derived from an EMBL/GenBank/DDBJ whole genome shotgun (WGS) entry which is preliminary data.</text>
</comment>
<dbReference type="AlphaFoldDB" id="A0A919CTX2"/>
<evidence type="ECO:0000256" key="2">
    <source>
        <dbReference type="SAM" id="MobiDB-lite"/>
    </source>
</evidence>
<evidence type="ECO:0000313" key="5">
    <source>
        <dbReference type="Proteomes" id="UP000608955"/>
    </source>
</evidence>
<dbReference type="PROSITE" id="PS00893">
    <property type="entry name" value="NUDIX_BOX"/>
    <property type="match status" value="1"/>
</dbReference>
<sequence>MTDDSRDGRDQRGRGDQQSRGNQQAPGDQQSPGAQQGPGDQQDERGRRDRQPQRARRGRRSAGLLLFRRADGGLEVLLGHMGGPLWARRDAGAWTVPKGEYEGDEPAWEAARREFREELGLAPPDGTALPLGEVRQANGKVVTAWAVEGDLDPAAITPGTFSMEWPPRSGRTREFPELDRVAWLGLDRAREVIVKAQAAFLDRLAEHSL</sequence>
<dbReference type="InterPro" id="IPR051325">
    <property type="entry name" value="Nudix_hydrolase_domain"/>
</dbReference>
<dbReference type="GO" id="GO:0006754">
    <property type="term" value="P:ATP biosynthetic process"/>
    <property type="evidence" value="ECO:0007669"/>
    <property type="project" value="TreeGrafter"/>
</dbReference>
<dbReference type="PANTHER" id="PTHR21340:SF7">
    <property type="entry name" value="NUDIX HYDROLASE DOMAIN-CONTAINING PROTEIN"/>
    <property type="match status" value="1"/>
</dbReference>
<reference evidence="4" key="1">
    <citation type="journal article" date="2014" name="Int. J. Syst. Evol. Microbiol.">
        <title>Complete genome sequence of Corynebacterium casei LMG S-19264T (=DSM 44701T), isolated from a smear-ripened cheese.</title>
        <authorList>
            <consortium name="US DOE Joint Genome Institute (JGI-PGF)"/>
            <person name="Walter F."/>
            <person name="Albersmeier A."/>
            <person name="Kalinowski J."/>
            <person name="Ruckert C."/>
        </authorList>
    </citation>
    <scope>NUCLEOTIDE SEQUENCE</scope>
    <source>
        <strain evidence="4">JCM 4654</strain>
    </source>
</reference>
<keyword evidence="5" id="KW-1185">Reference proteome</keyword>
<dbReference type="EMBL" id="BMVF01000003">
    <property type="protein sequence ID" value="GHD86438.1"/>
    <property type="molecule type" value="Genomic_DNA"/>
</dbReference>
<evidence type="ECO:0000313" key="4">
    <source>
        <dbReference type="EMBL" id="GHD86438.1"/>
    </source>
</evidence>
<evidence type="ECO:0000256" key="1">
    <source>
        <dbReference type="ARBA" id="ARBA00022801"/>
    </source>
</evidence>
<dbReference type="InterPro" id="IPR000086">
    <property type="entry name" value="NUDIX_hydrolase_dom"/>
</dbReference>
<dbReference type="InterPro" id="IPR020084">
    <property type="entry name" value="NUDIX_hydrolase_CS"/>
</dbReference>
<keyword evidence="1" id="KW-0378">Hydrolase</keyword>
<dbReference type="GO" id="GO:0006167">
    <property type="term" value="P:AMP biosynthetic process"/>
    <property type="evidence" value="ECO:0007669"/>
    <property type="project" value="TreeGrafter"/>
</dbReference>
<dbReference type="Proteomes" id="UP000608955">
    <property type="component" value="Unassembled WGS sequence"/>
</dbReference>
<name>A0A919CTX2_9ACTN</name>
<feature type="compositionally biased region" description="Basic and acidic residues" evidence="2">
    <location>
        <begin position="42"/>
        <end position="52"/>
    </location>
</feature>
<dbReference type="GO" id="GO:0004081">
    <property type="term" value="F:bis(5'-nucleosyl)-tetraphosphatase (asymmetrical) activity"/>
    <property type="evidence" value="ECO:0007669"/>
    <property type="project" value="TreeGrafter"/>
</dbReference>
<dbReference type="SUPFAM" id="SSF55811">
    <property type="entry name" value="Nudix"/>
    <property type="match status" value="1"/>
</dbReference>
<dbReference type="CDD" id="cd04662">
    <property type="entry name" value="NUDIX_Hydrolase"/>
    <property type="match status" value="1"/>
</dbReference>
<evidence type="ECO:0000259" key="3">
    <source>
        <dbReference type="PROSITE" id="PS51462"/>
    </source>
</evidence>
<feature type="compositionally biased region" description="Low complexity" evidence="2">
    <location>
        <begin position="18"/>
        <end position="40"/>
    </location>
</feature>
<dbReference type="Pfam" id="PF00293">
    <property type="entry name" value="NUDIX"/>
    <property type="match status" value="1"/>
</dbReference>
<dbReference type="PANTHER" id="PTHR21340">
    <property type="entry name" value="DIADENOSINE 5,5-P1,P4-TETRAPHOSPHATE PYROPHOSPHOHYDROLASE MUTT"/>
    <property type="match status" value="1"/>
</dbReference>
<feature type="domain" description="Nudix hydrolase" evidence="3">
    <location>
        <begin position="57"/>
        <end position="206"/>
    </location>
</feature>
<feature type="region of interest" description="Disordered" evidence="2">
    <location>
        <begin position="1"/>
        <end position="62"/>
    </location>
</feature>
<proteinExistence type="predicted"/>
<feature type="compositionally biased region" description="Basic and acidic residues" evidence="2">
    <location>
        <begin position="1"/>
        <end position="17"/>
    </location>
</feature>
<dbReference type="PROSITE" id="PS51462">
    <property type="entry name" value="NUDIX"/>
    <property type="match status" value="1"/>
</dbReference>
<accession>A0A919CTX2</accession>
<dbReference type="Gene3D" id="3.90.79.10">
    <property type="entry name" value="Nucleoside Triphosphate Pyrophosphohydrolase"/>
    <property type="match status" value="1"/>
</dbReference>
<organism evidence="4 5">
    <name type="scientific">Streptomyces naganishii JCM 4654</name>
    <dbReference type="NCBI Taxonomy" id="1306179"/>
    <lineage>
        <taxon>Bacteria</taxon>
        <taxon>Bacillati</taxon>
        <taxon>Actinomycetota</taxon>
        <taxon>Actinomycetes</taxon>
        <taxon>Kitasatosporales</taxon>
        <taxon>Streptomycetaceae</taxon>
        <taxon>Streptomyces</taxon>
    </lineage>
</organism>
<reference evidence="4" key="2">
    <citation type="submission" date="2020-09" db="EMBL/GenBank/DDBJ databases">
        <authorList>
            <person name="Sun Q."/>
            <person name="Ohkuma M."/>
        </authorList>
    </citation>
    <scope>NUCLEOTIDE SEQUENCE</scope>
    <source>
        <strain evidence="4">JCM 4654</strain>
    </source>
</reference>